<dbReference type="NCBIfam" id="NF038032">
    <property type="entry name" value="CehA_McbA_metalo"/>
    <property type="match status" value="1"/>
</dbReference>
<dbReference type="EMBL" id="PFMR01000201">
    <property type="protein sequence ID" value="PIZ16250.1"/>
    <property type="molecule type" value="Genomic_DNA"/>
</dbReference>
<evidence type="ECO:0000313" key="2">
    <source>
        <dbReference type="Proteomes" id="UP000229307"/>
    </source>
</evidence>
<proteinExistence type="predicted"/>
<evidence type="ECO:0000313" key="1">
    <source>
        <dbReference type="EMBL" id="PIZ16250.1"/>
    </source>
</evidence>
<dbReference type="Proteomes" id="UP000229307">
    <property type="component" value="Unassembled WGS sequence"/>
</dbReference>
<sequence>MKCRIVGNILDAQTKKKIPARITVRSGDVIRTSASGRTYGSGSRFYADGKFWVECKPGRIEIEVSRGFDYAPACESIKAAEGRTIIKKFLLKKWADMRKLGWFCGDNHWHLCHDDLSKVPGLENPPDWKYARLVLRAEGLDYGTEQGSILNNIANCKLQIAKLKSKNPFITAEKEIKHALDGHYAVMDGMKIVTHPFGNIPALNWLTAVRVFSDVVLGNTPEGFDVFCYKKEAEQLMYFLLLNMGARIPGTASTDACLERKFSVCPGSKRVYTCGSDGLSGPENAAKCIRNGNNFVTDGPVFVIFDVDGAAPGSTVIPELGKTYTARVQVFALNRISSIEVIRNGNTVKEFKSLMKQKNYRFRMFYDFKEKGSAWYTVRVTDEYGRSALSNPVYFENPIKTEKFRYSLLCCLGNFTADNTLGNKFFLHARCAVGQGVIKKV</sequence>
<dbReference type="AlphaFoldDB" id="A0A2M7S9T0"/>
<comment type="caution">
    <text evidence="1">The sequence shown here is derived from an EMBL/GenBank/DDBJ whole genome shotgun (WGS) entry which is preliminary data.</text>
</comment>
<organism evidence="1 2">
    <name type="scientific">Candidatus Desantisbacteria bacterium CG_4_10_14_0_8_um_filter_48_22</name>
    <dbReference type="NCBI Taxonomy" id="1974543"/>
    <lineage>
        <taxon>Bacteria</taxon>
        <taxon>Candidatus Desantisiibacteriota</taxon>
    </lineage>
</organism>
<name>A0A2M7S9T0_9BACT</name>
<gene>
    <name evidence="1" type="ORF">COY52_07585</name>
</gene>
<protein>
    <submittedName>
        <fullName evidence="1">Uncharacterized protein</fullName>
    </submittedName>
</protein>
<feature type="non-terminal residue" evidence="1">
    <location>
        <position position="441"/>
    </location>
</feature>
<reference evidence="2" key="1">
    <citation type="submission" date="2017-09" db="EMBL/GenBank/DDBJ databases">
        <title>Depth-based differentiation of microbial function through sediment-hosted aquifers and enrichment of novel symbionts in the deep terrestrial subsurface.</title>
        <authorList>
            <person name="Probst A.J."/>
            <person name="Ladd B."/>
            <person name="Jarett J.K."/>
            <person name="Geller-Mcgrath D.E."/>
            <person name="Sieber C.M.K."/>
            <person name="Emerson J.B."/>
            <person name="Anantharaman K."/>
            <person name="Thomas B.C."/>
            <person name="Malmstrom R."/>
            <person name="Stieglmeier M."/>
            <person name="Klingl A."/>
            <person name="Woyke T."/>
            <person name="Ryan C.M."/>
            <person name="Banfield J.F."/>
        </authorList>
    </citation>
    <scope>NUCLEOTIDE SEQUENCE [LARGE SCALE GENOMIC DNA]</scope>
</reference>
<accession>A0A2M7S9T0</accession>